<feature type="region of interest" description="Disordered" evidence="5">
    <location>
        <begin position="519"/>
        <end position="548"/>
    </location>
</feature>
<dbReference type="Gene3D" id="3.40.50.1390">
    <property type="entry name" value="Resolvase, N-terminal catalytic domain"/>
    <property type="match status" value="1"/>
</dbReference>
<dbReference type="Pfam" id="PF13408">
    <property type="entry name" value="Zn_ribbon_recom"/>
    <property type="match status" value="1"/>
</dbReference>
<evidence type="ECO:0000259" key="6">
    <source>
        <dbReference type="PROSITE" id="PS51736"/>
    </source>
</evidence>
<dbReference type="PROSITE" id="PS51737">
    <property type="entry name" value="RECOMBINASE_DNA_BIND"/>
    <property type="match status" value="1"/>
</dbReference>
<evidence type="ECO:0000256" key="4">
    <source>
        <dbReference type="PROSITE-ProRule" id="PRU10137"/>
    </source>
</evidence>
<dbReference type="InterPro" id="IPR025827">
    <property type="entry name" value="Zn_ribbon_recom_dom"/>
</dbReference>
<sequence>MTSAAVYARVSSAGQKKDRTIGSQTAALRAHAARLHCDLPEEWIFEDEGHSGATLVRPGLERLRDLVAQAAVDVVLCYAPDRLARKFAYQALLIEEFARVGTRVEFVKGPRGDSPEDQLLIQFQGMFAEYEKAQLMERYRRGKAYRARAGSVNVLGGAPFGYRYRRKTPECGATYEIVESEAAIVAELFRRYTDDGASIAGLTRWLTATGTPTRTGKRRWDRSVVWGMLRNPAYAGTAVFGKTKIVHESAGLNRRARLEGRTTPRAVKAVEQPRQEWIAIPVPAIISRVTFERAAQRLEDNKKFAARNSKVPSLLQGLAACAVCGYGYYRTSTRTTNKKIYYYRCLGSDDYRYEGGRICANKPVRADYLDAVVWDHITGLLADPSLIRAEIDQRLEHARTSDPATREQGRLRLALAGADTAITRMIEAYQEQLITIDELRSRMPGLRARQANLRSQLDALQTQLADREAYLKLADDLEGFLAQLHHNAVTADVEEQQRVLRLLVKDVLIGPEKITIRHRIPLREPGPATRHRDPHTDTESDTAGDRGPSYLLRWGRDW</sequence>
<organism evidence="8 9">
    <name type="scientific">Streptomyces pratens</name>
    <dbReference type="NCBI Taxonomy" id="887456"/>
    <lineage>
        <taxon>Bacteria</taxon>
        <taxon>Bacillati</taxon>
        <taxon>Actinomycetota</taxon>
        <taxon>Actinomycetes</taxon>
        <taxon>Kitasatosporales</taxon>
        <taxon>Streptomycetaceae</taxon>
        <taxon>Streptomyces</taxon>
    </lineage>
</organism>
<evidence type="ECO:0000256" key="2">
    <source>
        <dbReference type="ARBA" id="ARBA00023125"/>
    </source>
</evidence>
<dbReference type="SMART" id="SM00857">
    <property type="entry name" value="Resolvase"/>
    <property type="match status" value="1"/>
</dbReference>
<evidence type="ECO:0000256" key="3">
    <source>
        <dbReference type="ARBA" id="ARBA00023172"/>
    </source>
</evidence>
<comment type="caution">
    <text evidence="8">The sequence shown here is derived from an EMBL/GenBank/DDBJ whole genome shotgun (WGS) entry which is preliminary data.</text>
</comment>
<dbReference type="InterPro" id="IPR006118">
    <property type="entry name" value="Recombinase_CS"/>
</dbReference>
<dbReference type="InterPro" id="IPR038109">
    <property type="entry name" value="DNA_bind_recomb_sf"/>
</dbReference>
<feature type="domain" description="Recombinase" evidence="7">
    <location>
        <begin position="159"/>
        <end position="304"/>
    </location>
</feature>
<dbReference type="CDD" id="cd00338">
    <property type="entry name" value="Ser_Recombinase"/>
    <property type="match status" value="1"/>
</dbReference>
<gene>
    <name evidence="8" type="ORF">ACFP50_35705</name>
</gene>
<dbReference type="PROSITE" id="PS51736">
    <property type="entry name" value="RECOMBINASES_3"/>
    <property type="match status" value="1"/>
</dbReference>
<evidence type="ECO:0000259" key="7">
    <source>
        <dbReference type="PROSITE" id="PS51737"/>
    </source>
</evidence>
<feature type="domain" description="Resolvase/invertase-type recombinase catalytic" evidence="6">
    <location>
        <begin position="3"/>
        <end position="150"/>
    </location>
</feature>
<keyword evidence="3" id="KW-0233">DNA recombination</keyword>
<dbReference type="Pfam" id="PF07508">
    <property type="entry name" value="Recombinase"/>
    <property type="match status" value="1"/>
</dbReference>
<name>A0ABW1MAX8_9ACTN</name>
<dbReference type="PANTHER" id="PTHR30461">
    <property type="entry name" value="DNA-INVERTASE FROM LAMBDOID PROPHAGE"/>
    <property type="match status" value="1"/>
</dbReference>
<dbReference type="Proteomes" id="UP001596242">
    <property type="component" value="Unassembled WGS sequence"/>
</dbReference>
<dbReference type="InterPro" id="IPR050639">
    <property type="entry name" value="SSR_resolvase"/>
</dbReference>
<dbReference type="SUPFAM" id="SSF53041">
    <property type="entry name" value="Resolvase-like"/>
    <property type="match status" value="1"/>
</dbReference>
<protein>
    <submittedName>
        <fullName evidence="8">Recombinase family protein</fullName>
    </submittedName>
</protein>
<proteinExistence type="predicted"/>
<reference evidence="9" key="1">
    <citation type="journal article" date="2019" name="Int. J. Syst. Evol. Microbiol.">
        <title>The Global Catalogue of Microorganisms (GCM) 10K type strain sequencing project: providing services to taxonomists for standard genome sequencing and annotation.</title>
        <authorList>
            <consortium name="The Broad Institute Genomics Platform"/>
            <consortium name="The Broad Institute Genome Sequencing Center for Infectious Disease"/>
            <person name="Wu L."/>
            <person name="Ma J."/>
        </authorList>
    </citation>
    <scope>NUCLEOTIDE SEQUENCE [LARGE SCALE GENOMIC DNA]</scope>
    <source>
        <strain evidence="9">JCM 12763</strain>
    </source>
</reference>
<dbReference type="PANTHER" id="PTHR30461:SF23">
    <property type="entry name" value="DNA RECOMBINASE-RELATED"/>
    <property type="match status" value="1"/>
</dbReference>
<dbReference type="Gene3D" id="3.90.1750.20">
    <property type="entry name" value="Putative Large Serine Recombinase, Chain B, Domain 2"/>
    <property type="match status" value="1"/>
</dbReference>
<keyword evidence="9" id="KW-1185">Reference proteome</keyword>
<evidence type="ECO:0000313" key="8">
    <source>
        <dbReference type="EMBL" id="MFC6060554.1"/>
    </source>
</evidence>
<feature type="active site" description="O-(5'-phospho-DNA)-serine intermediate" evidence="4">
    <location>
        <position position="11"/>
    </location>
</feature>
<dbReference type="EMBL" id="JBHSPT010000132">
    <property type="protein sequence ID" value="MFC6060554.1"/>
    <property type="molecule type" value="Genomic_DNA"/>
</dbReference>
<evidence type="ECO:0000256" key="5">
    <source>
        <dbReference type="SAM" id="MobiDB-lite"/>
    </source>
</evidence>
<keyword evidence="1" id="KW-0229">DNA integration</keyword>
<dbReference type="InterPro" id="IPR006119">
    <property type="entry name" value="Resolv_N"/>
</dbReference>
<dbReference type="Pfam" id="PF00239">
    <property type="entry name" value="Resolvase"/>
    <property type="match status" value="1"/>
</dbReference>
<dbReference type="InterPro" id="IPR036162">
    <property type="entry name" value="Resolvase-like_N_sf"/>
</dbReference>
<evidence type="ECO:0000256" key="1">
    <source>
        <dbReference type="ARBA" id="ARBA00022908"/>
    </source>
</evidence>
<accession>A0ABW1MAX8</accession>
<dbReference type="InterPro" id="IPR011109">
    <property type="entry name" value="DNA_bind_recombinase_dom"/>
</dbReference>
<dbReference type="RefSeq" id="WP_386406817.1">
    <property type="nucleotide sequence ID" value="NZ_JBHSPT010000132.1"/>
</dbReference>
<dbReference type="PROSITE" id="PS00397">
    <property type="entry name" value="RECOMBINASES_1"/>
    <property type="match status" value="1"/>
</dbReference>
<evidence type="ECO:0000313" key="9">
    <source>
        <dbReference type="Proteomes" id="UP001596242"/>
    </source>
</evidence>
<keyword evidence="2" id="KW-0238">DNA-binding</keyword>